<proteinExistence type="predicted"/>
<accession>A0A6C0IQC3</accession>
<evidence type="ECO:0000313" key="1">
    <source>
        <dbReference type="EMBL" id="QHS80440.1"/>
    </source>
</evidence>
<dbReference type="AlphaFoldDB" id="A0A6C0IQC3"/>
<dbReference type="EMBL" id="MN740233">
    <property type="protein sequence ID" value="QHT94999.1"/>
    <property type="molecule type" value="Genomic_DNA"/>
</dbReference>
<name>A0A6C0IQC3_9ZZZZ</name>
<evidence type="ECO:0000313" key="2">
    <source>
        <dbReference type="EMBL" id="QHT94999.1"/>
    </source>
</evidence>
<dbReference type="EMBL" id="MN740680">
    <property type="protein sequence ID" value="QHS80440.1"/>
    <property type="molecule type" value="Genomic_DNA"/>
</dbReference>
<organism evidence="2">
    <name type="scientific">viral metagenome</name>
    <dbReference type="NCBI Taxonomy" id="1070528"/>
    <lineage>
        <taxon>unclassified sequences</taxon>
        <taxon>metagenomes</taxon>
        <taxon>organismal metagenomes</taxon>
    </lineage>
</organism>
<sequence>MSEIIKNNIKEIEYKTIEERKSDVKNIIKELNHFGLNYSYMPIKKLYTCFKDFIDNGNFIKVNIPFPMINRRIKGKLMPNKKGDSIITLIHEQFN</sequence>
<protein>
    <submittedName>
        <fullName evidence="2">Uncharacterized protein</fullName>
    </submittedName>
</protein>
<reference evidence="2" key="1">
    <citation type="journal article" date="2020" name="Nature">
        <title>Giant virus diversity and host interactions through global metagenomics.</title>
        <authorList>
            <person name="Schulz F."/>
            <person name="Roux S."/>
            <person name="Paez-Espino D."/>
            <person name="Jungbluth S."/>
            <person name="Walsh D.A."/>
            <person name="Denef V.J."/>
            <person name="McMahon K.D."/>
            <person name="Konstantinidis K.T."/>
            <person name="Eloe-Fadrosh E.A."/>
            <person name="Kyrpides N.C."/>
            <person name="Woyke T."/>
        </authorList>
    </citation>
    <scope>NUCLEOTIDE SEQUENCE</scope>
    <source>
        <strain evidence="2">GVMAG-M-3300024261-37</strain>
        <strain evidence="1">GVMAG-S-1039698-54</strain>
    </source>
</reference>